<comment type="similarity">
    <text evidence="1">Belongs to the short-chain fatty acyl-CoA assimilation regulator (ScfR) family.</text>
</comment>
<evidence type="ECO:0000259" key="4">
    <source>
        <dbReference type="PROSITE" id="PS50943"/>
    </source>
</evidence>
<accession>A0A939TMA1</accession>
<feature type="region of interest" description="Disordered" evidence="3">
    <location>
        <begin position="1"/>
        <end position="22"/>
    </location>
</feature>
<comment type="caution">
    <text evidence="5">The sequence shown here is derived from an EMBL/GenBank/DDBJ whole genome shotgun (WGS) entry which is preliminary data.</text>
</comment>
<dbReference type="PROSITE" id="PS50943">
    <property type="entry name" value="HTH_CROC1"/>
    <property type="match status" value="1"/>
</dbReference>
<evidence type="ECO:0000256" key="3">
    <source>
        <dbReference type="SAM" id="MobiDB-lite"/>
    </source>
</evidence>
<protein>
    <submittedName>
        <fullName evidence="5">Helix-turn-helix domain-containing protein</fullName>
    </submittedName>
</protein>
<evidence type="ECO:0000256" key="1">
    <source>
        <dbReference type="ARBA" id="ARBA00007227"/>
    </source>
</evidence>
<organism evidence="5 6">
    <name type="scientific">Leucobacter tardus</name>
    <dbReference type="NCBI Taxonomy" id="501483"/>
    <lineage>
        <taxon>Bacteria</taxon>
        <taxon>Bacillati</taxon>
        <taxon>Actinomycetota</taxon>
        <taxon>Actinomycetes</taxon>
        <taxon>Micrococcales</taxon>
        <taxon>Microbacteriaceae</taxon>
        <taxon>Leucobacter</taxon>
    </lineage>
</organism>
<dbReference type="PANTHER" id="PTHR46797:SF1">
    <property type="entry name" value="METHYLPHOSPHONATE SYNTHASE"/>
    <property type="match status" value="1"/>
</dbReference>
<feature type="domain" description="HTH cro/C1-type" evidence="4">
    <location>
        <begin position="34"/>
        <end position="88"/>
    </location>
</feature>
<evidence type="ECO:0000313" key="6">
    <source>
        <dbReference type="Proteomes" id="UP000668403"/>
    </source>
</evidence>
<sequence>MSPQTFTSQRGGSLAKPAADTAPETDALLLGRRIRARRTARSLTLEQLASAVDRAPSQLSAIENGKREPRLPVLRAIAKTLGTTVDHLLGDDELDERSALEVEVERAQRGTVFTSLGLPPIRVSKGVSDDVLRTILGLHQAIERMHRERAATPEEARRANTELRAEMRVRGNYYVELERAAGELLQRAGYTGGPVSQGIVSRIAEELGFSLHYVPDLPHSTRSVIDRRNHRIYLGAAVPSRDARAPILRAMASIVCGHEEPRNYRDFLRQRIESNYLAGAVLLPEEAAVTLLTAAKQQRQISMEDLRDAFAVSYEMAAHRFTNLATERLDLRVHFMKAHESGTLIKAYENDGVRFPSDALGNLEGATVCRNWTARSVFGQPDRFNPWYQYTDMADGGTYWCTSRVEKAREGMYSVSVGVGFDGVKWFRGRDTPHRAQSFCPDEACCRRASDDLTQKWEQAAWPEAATPTSLLAALPTGTFPGVDAHEVYAFLEEHEG</sequence>
<evidence type="ECO:0000256" key="2">
    <source>
        <dbReference type="ARBA" id="ARBA00023125"/>
    </source>
</evidence>
<dbReference type="InterPro" id="IPR050807">
    <property type="entry name" value="TransReg_Diox_bact_type"/>
</dbReference>
<dbReference type="Pfam" id="PF06114">
    <property type="entry name" value="Peptidase_M78"/>
    <property type="match status" value="1"/>
</dbReference>
<keyword evidence="6" id="KW-1185">Reference proteome</keyword>
<dbReference type="Proteomes" id="UP000668403">
    <property type="component" value="Unassembled WGS sequence"/>
</dbReference>
<dbReference type="SMART" id="SM00530">
    <property type="entry name" value="HTH_XRE"/>
    <property type="match status" value="1"/>
</dbReference>
<dbReference type="CDD" id="cd00093">
    <property type="entry name" value="HTH_XRE"/>
    <property type="match status" value="1"/>
</dbReference>
<dbReference type="InterPro" id="IPR001387">
    <property type="entry name" value="Cro/C1-type_HTH"/>
</dbReference>
<dbReference type="InterPro" id="IPR010359">
    <property type="entry name" value="IrrE_HExxH"/>
</dbReference>
<dbReference type="GO" id="GO:0003700">
    <property type="term" value="F:DNA-binding transcription factor activity"/>
    <property type="evidence" value="ECO:0007669"/>
    <property type="project" value="TreeGrafter"/>
</dbReference>
<dbReference type="InterPro" id="IPR010982">
    <property type="entry name" value="Lambda_DNA-bd_dom_sf"/>
</dbReference>
<keyword evidence="2" id="KW-0238">DNA-binding</keyword>
<dbReference type="SUPFAM" id="SSF47413">
    <property type="entry name" value="lambda repressor-like DNA-binding domains"/>
    <property type="match status" value="1"/>
</dbReference>
<dbReference type="AlphaFoldDB" id="A0A939TMA1"/>
<evidence type="ECO:0000313" key="5">
    <source>
        <dbReference type="EMBL" id="MBO2988964.1"/>
    </source>
</evidence>
<dbReference type="Gene3D" id="1.10.260.40">
    <property type="entry name" value="lambda repressor-like DNA-binding domains"/>
    <property type="match status" value="1"/>
</dbReference>
<dbReference type="RefSeq" id="WP_208236731.1">
    <property type="nucleotide sequence ID" value="NZ_BAAAQU010000001.1"/>
</dbReference>
<name>A0A939TMA1_9MICO</name>
<dbReference type="PANTHER" id="PTHR46797">
    <property type="entry name" value="HTH-TYPE TRANSCRIPTIONAL REGULATOR"/>
    <property type="match status" value="1"/>
</dbReference>
<dbReference type="GO" id="GO:0005829">
    <property type="term" value="C:cytosol"/>
    <property type="evidence" value="ECO:0007669"/>
    <property type="project" value="TreeGrafter"/>
</dbReference>
<proteinExistence type="inferred from homology"/>
<dbReference type="EMBL" id="JAGFBF010000001">
    <property type="protein sequence ID" value="MBO2988964.1"/>
    <property type="molecule type" value="Genomic_DNA"/>
</dbReference>
<dbReference type="GO" id="GO:0003677">
    <property type="term" value="F:DNA binding"/>
    <property type="evidence" value="ECO:0007669"/>
    <property type="project" value="UniProtKB-KW"/>
</dbReference>
<dbReference type="Pfam" id="PF13560">
    <property type="entry name" value="HTH_31"/>
    <property type="match status" value="1"/>
</dbReference>
<reference evidence="5" key="1">
    <citation type="submission" date="2021-03" db="EMBL/GenBank/DDBJ databases">
        <title>Leucobacter chromiisoli sp. nov., isolated from chromium-containing soil of chemical plant.</title>
        <authorList>
            <person name="Xu Z."/>
        </authorList>
    </citation>
    <scope>NUCLEOTIDE SEQUENCE</scope>
    <source>
        <strain evidence="5">K 70/01</strain>
    </source>
</reference>
<gene>
    <name evidence="5" type="ORF">J4H85_02970</name>
</gene>
<feature type="compositionally biased region" description="Polar residues" evidence="3">
    <location>
        <begin position="1"/>
        <end position="11"/>
    </location>
</feature>